<evidence type="ECO:0000313" key="1">
    <source>
        <dbReference type="EMBL" id="MBF5060249.1"/>
    </source>
</evidence>
<evidence type="ECO:0000313" key="2">
    <source>
        <dbReference type="Proteomes" id="UP001194714"/>
    </source>
</evidence>
<name>A0ABS0B221_9BACT</name>
<sequence length="146" mass="16536">MSAVGNNPNKQKPTDQELKEIVLSSDFLLEVAKNRGSLTAEQKQQLTITMLWKKSEYLLQEVGDLKEENEEKDRKIALLEKGMIQATLRYELLLRLGKLHLNGEYFSRIERFSTHFELVDAGLCLAKLRLGVGPSTFVLWGPAGAF</sequence>
<dbReference type="EMBL" id="JAAEJV010000104">
    <property type="protein sequence ID" value="MBF5060249.1"/>
    <property type="molecule type" value="Genomic_DNA"/>
</dbReference>
<comment type="caution">
    <text evidence="1">The sequence shown here is derived from an EMBL/GenBank/DDBJ whole genome shotgun (WGS) entry which is preliminary data.</text>
</comment>
<organism evidence="1 2">
    <name type="scientific">Candidatus Neptunichlamydia vexilliferae</name>
    <dbReference type="NCBI Taxonomy" id="1651774"/>
    <lineage>
        <taxon>Bacteria</taxon>
        <taxon>Pseudomonadati</taxon>
        <taxon>Chlamydiota</taxon>
        <taxon>Chlamydiia</taxon>
        <taxon>Parachlamydiales</taxon>
        <taxon>Simkaniaceae</taxon>
        <taxon>Candidatus Neptunichlamydia</taxon>
    </lineage>
</organism>
<gene>
    <name evidence="1" type="ORF">NEPTK9_001782</name>
</gene>
<keyword evidence="2" id="KW-1185">Reference proteome</keyword>
<protein>
    <submittedName>
        <fullName evidence="1">Uncharacterized protein</fullName>
    </submittedName>
</protein>
<accession>A0ABS0B221</accession>
<proteinExistence type="predicted"/>
<dbReference type="RefSeq" id="WP_194848563.1">
    <property type="nucleotide sequence ID" value="NZ_JAAEJV010000104.1"/>
</dbReference>
<dbReference type="Proteomes" id="UP001194714">
    <property type="component" value="Unassembled WGS sequence"/>
</dbReference>
<reference evidence="1 2" key="1">
    <citation type="submission" date="2020-01" db="EMBL/GenBank/DDBJ databases">
        <title>Draft genome sequence of Cand. Neptunochlamydia vexilliferae K9.</title>
        <authorList>
            <person name="Schulz F."/>
            <person name="Koestlbacher S."/>
            <person name="Wascher F."/>
            <person name="Pizzetti I."/>
            <person name="Horn M."/>
        </authorList>
    </citation>
    <scope>NUCLEOTIDE SEQUENCE [LARGE SCALE GENOMIC DNA]</scope>
    <source>
        <strain evidence="1 2">K9</strain>
    </source>
</reference>